<keyword evidence="2" id="KW-0274">FAD</keyword>
<dbReference type="PANTHER" id="PTHR42659">
    <property type="entry name" value="XANTHINE DEHYDROGENASE SUBUNIT C-RELATED"/>
    <property type="match status" value="1"/>
</dbReference>
<dbReference type="InterPro" id="IPR016167">
    <property type="entry name" value="FAD-bd_PCMH_sub1"/>
</dbReference>
<dbReference type="Pfam" id="PF03450">
    <property type="entry name" value="CO_deh_flav_C"/>
    <property type="match status" value="1"/>
</dbReference>
<dbReference type="EMBL" id="JABUFE010000018">
    <property type="protein sequence ID" value="NSX56750.1"/>
    <property type="molecule type" value="Genomic_DNA"/>
</dbReference>
<dbReference type="InterPro" id="IPR036318">
    <property type="entry name" value="FAD-bd_PCMH-like_sf"/>
</dbReference>
<evidence type="ECO:0000313" key="6">
    <source>
        <dbReference type="Proteomes" id="UP000777935"/>
    </source>
</evidence>
<evidence type="ECO:0000259" key="4">
    <source>
        <dbReference type="PROSITE" id="PS51387"/>
    </source>
</evidence>
<organism evidence="5 6">
    <name type="scientific">Parasulfitobacter algicola</name>
    <dbReference type="NCBI Taxonomy" id="2614809"/>
    <lineage>
        <taxon>Bacteria</taxon>
        <taxon>Pseudomonadati</taxon>
        <taxon>Pseudomonadota</taxon>
        <taxon>Alphaproteobacteria</taxon>
        <taxon>Rhodobacterales</taxon>
        <taxon>Roseobacteraceae</taxon>
        <taxon>Parasulfitobacter</taxon>
    </lineage>
</organism>
<proteinExistence type="predicted"/>
<keyword evidence="3" id="KW-0560">Oxidoreductase</keyword>
<sequence>MSYISPTKIDEALEVLSRGSGKIIAGGTDVYPSAQPGQHPDFYLDVTRIDGLKQISLRDDTIHFGSAVTWTDIINADLGPAFDALKAAAREVGSVQIQNAATVAGNICNASPAADGVPPLLALDASVELASHAHGARVLPLAEFLTGVRSTALRPDEMVVGLQVSVPPTNMTSAFEKLGSRRYLVISICMTAVNLTLGQDGRIADARIAVGACSAVAQRLPALEASVIGQRLEKVDIKPEFLAPLTPINDVRGTAEYRYDVVQEQCKRAIMQAASR</sequence>
<feature type="domain" description="FAD-binding PCMH-type" evidence="4">
    <location>
        <begin position="1"/>
        <end position="169"/>
    </location>
</feature>
<dbReference type="RefSeq" id="WP_174139902.1">
    <property type="nucleotide sequence ID" value="NZ_JABUFE010000018.1"/>
</dbReference>
<dbReference type="PROSITE" id="PS51387">
    <property type="entry name" value="FAD_PCMH"/>
    <property type="match status" value="1"/>
</dbReference>
<gene>
    <name evidence="5" type="ORF">HRQ87_18355</name>
</gene>
<dbReference type="PANTHER" id="PTHR42659:SF2">
    <property type="entry name" value="XANTHINE DEHYDROGENASE SUBUNIT C-RELATED"/>
    <property type="match status" value="1"/>
</dbReference>
<comment type="caution">
    <text evidence="5">The sequence shown here is derived from an EMBL/GenBank/DDBJ whole genome shotgun (WGS) entry which is preliminary data.</text>
</comment>
<dbReference type="InterPro" id="IPR005107">
    <property type="entry name" value="CO_DH_flav_C"/>
</dbReference>
<reference evidence="5 6" key="1">
    <citation type="submission" date="2020-06" db="EMBL/GenBank/DDBJ databases">
        <title>Sulfitobacter algicola sp. nov., isolated from green algae.</title>
        <authorList>
            <person name="Wang C."/>
        </authorList>
    </citation>
    <scope>NUCLEOTIDE SEQUENCE [LARGE SCALE GENOMIC DNA]</scope>
    <source>
        <strain evidence="5 6">1151</strain>
    </source>
</reference>
<dbReference type="InterPro" id="IPR002346">
    <property type="entry name" value="Mopterin_DH_FAD-bd"/>
</dbReference>
<dbReference type="InterPro" id="IPR036683">
    <property type="entry name" value="CO_DH_flav_C_dom_sf"/>
</dbReference>
<dbReference type="Gene3D" id="3.30.465.10">
    <property type="match status" value="1"/>
</dbReference>
<dbReference type="SUPFAM" id="SSF56176">
    <property type="entry name" value="FAD-binding/transporter-associated domain-like"/>
    <property type="match status" value="1"/>
</dbReference>
<name>A0ABX2IWM1_9RHOB</name>
<dbReference type="SMART" id="SM01092">
    <property type="entry name" value="CO_deh_flav_C"/>
    <property type="match status" value="1"/>
</dbReference>
<accession>A0ABX2IWM1</accession>
<dbReference type="InterPro" id="IPR016169">
    <property type="entry name" value="FAD-bd_PCMH_sub2"/>
</dbReference>
<dbReference type="SUPFAM" id="SSF55447">
    <property type="entry name" value="CO dehydrogenase flavoprotein C-terminal domain-like"/>
    <property type="match status" value="1"/>
</dbReference>
<evidence type="ECO:0000256" key="3">
    <source>
        <dbReference type="ARBA" id="ARBA00023002"/>
    </source>
</evidence>
<protein>
    <submittedName>
        <fullName evidence="5">FAD binding domain-containing protein</fullName>
    </submittedName>
</protein>
<evidence type="ECO:0000313" key="5">
    <source>
        <dbReference type="EMBL" id="NSX56750.1"/>
    </source>
</evidence>
<dbReference type="InterPro" id="IPR016166">
    <property type="entry name" value="FAD-bd_PCMH"/>
</dbReference>
<dbReference type="Gene3D" id="3.30.390.50">
    <property type="entry name" value="CO dehydrogenase flavoprotein, C-terminal domain"/>
    <property type="match status" value="1"/>
</dbReference>
<dbReference type="Proteomes" id="UP000777935">
    <property type="component" value="Unassembled WGS sequence"/>
</dbReference>
<evidence type="ECO:0000256" key="1">
    <source>
        <dbReference type="ARBA" id="ARBA00022630"/>
    </source>
</evidence>
<keyword evidence="6" id="KW-1185">Reference proteome</keyword>
<dbReference type="Gene3D" id="3.30.43.10">
    <property type="entry name" value="Uridine Diphospho-n-acetylenolpyruvylglucosamine Reductase, domain 2"/>
    <property type="match status" value="1"/>
</dbReference>
<dbReference type="Pfam" id="PF00941">
    <property type="entry name" value="FAD_binding_5"/>
    <property type="match status" value="1"/>
</dbReference>
<dbReference type="InterPro" id="IPR051312">
    <property type="entry name" value="Diverse_Substr_Oxidored"/>
</dbReference>
<evidence type="ECO:0000256" key="2">
    <source>
        <dbReference type="ARBA" id="ARBA00022827"/>
    </source>
</evidence>
<keyword evidence="1" id="KW-0285">Flavoprotein</keyword>